<dbReference type="Pfam" id="PF00172">
    <property type="entry name" value="Zn_clus"/>
    <property type="match status" value="1"/>
</dbReference>
<dbReference type="InterPro" id="IPR001138">
    <property type="entry name" value="Zn2Cys6_DnaBD"/>
</dbReference>
<feature type="region of interest" description="Disordered" evidence="2">
    <location>
        <begin position="1"/>
        <end position="20"/>
    </location>
</feature>
<dbReference type="PROSITE" id="PS50048">
    <property type="entry name" value="ZN2_CY6_FUNGAL_2"/>
    <property type="match status" value="1"/>
</dbReference>
<evidence type="ECO:0000256" key="1">
    <source>
        <dbReference type="ARBA" id="ARBA00023242"/>
    </source>
</evidence>
<accession>A0A2J6QR94</accession>
<dbReference type="InterPro" id="IPR052400">
    <property type="entry name" value="Zn2-C6_fungal_TF"/>
</dbReference>
<dbReference type="GO" id="GO:0000981">
    <property type="term" value="F:DNA-binding transcription factor activity, RNA polymerase II-specific"/>
    <property type="evidence" value="ECO:0007669"/>
    <property type="project" value="InterPro"/>
</dbReference>
<evidence type="ECO:0000259" key="3">
    <source>
        <dbReference type="PROSITE" id="PS50048"/>
    </source>
</evidence>
<dbReference type="GO" id="GO:0008270">
    <property type="term" value="F:zinc ion binding"/>
    <property type="evidence" value="ECO:0007669"/>
    <property type="project" value="InterPro"/>
</dbReference>
<dbReference type="PANTHER" id="PTHR47657">
    <property type="entry name" value="STEROL REGULATORY ELEMENT-BINDING PROTEIN ECM22"/>
    <property type="match status" value="1"/>
</dbReference>
<keyword evidence="5" id="KW-1185">Reference proteome</keyword>
<dbReference type="SMART" id="SM00066">
    <property type="entry name" value="GAL4"/>
    <property type="match status" value="1"/>
</dbReference>
<dbReference type="Proteomes" id="UP000235786">
    <property type="component" value="Unassembled WGS sequence"/>
</dbReference>
<reference evidence="4 5" key="1">
    <citation type="submission" date="2016-04" db="EMBL/GenBank/DDBJ databases">
        <title>A degradative enzymes factory behind the ericoid mycorrhizal symbiosis.</title>
        <authorList>
            <consortium name="DOE Joint Genome Institute"/>
            <person name="Martino E."/>
            <person name="Morin E."/>
            <person name="Grelet G."/>
            <person name="Kuo A."/>
            <person name="Kohler A."/>
            <person name="Daghino S."/>
            <person name="Barry K."/>
            <person name="Choi C."/>
            <person name="Cichocki N."/>
            <person name="Clum A."/>
            <person name="Copeland A."/>
            <person name="Hainaut M."/>
            <person name="Haridas S."/>
            <person name="Labutti K."/>
            <person name="Lindquist E."/>
            <person name="Lipzen A."/>
            <person name="Khouja H.-R."/>
            <person name="Murat C."/>
            <person name="Ohm R."/>
            <person name="Olson A."/>
            <person name="Spatafora J."/>
            <person name="Veneault-Fourrey C."/>
            <person name="Henrissat B."/>
            <person name="Grigoriev I."/>
            <person name="Martin F."/>
            <person name="Perotto S."/>
        </authorList>
    </citation>
    <scope>NUCLEOTIDE SEQUENCE [LARGE SCALE GENOMIC DNA]</scope>
    <source>
        <strain evidence="4 5">F</strain>
    </source>
</reference>
<evidence type="ECO:0000313" key="4">
    <source>
        <dbReference type="EMBL" id="PMD28785.1"/>
    </source>
</evidence>
<organism evidence="4 5">
    <name type="scientific">Hyaloscypha variabilis (strain UAMH 11265 / GT02V1 / F)</name>
    <name type="common">Meliniomyces variabilis</name>
    <dbReference type="NCBI Taxonomy" id="1149755"/>
    <lineage>
        <taxon>Eukaryota</taxon>
        <taxon>Fungi</taxon>
        <taxon>Dikarya</taxon>
        <taxon>Ascomycota</taxon>
        <taxon>Pezizomycotina</taxon>
        <taxon>Leotiomycetes</taxon>
        <taxon>Helotiales</taxon>
        <taxon>Hyaloscyphaceae</taxon>
        <taxon>Hyaloscypha</taxon>
        <taxon>Hyaloscypha variabilis</taxon>
    </lineage>
</organism>
<gene>
    <name evidence="4" type="ORF">L207DRAFT_559764</name>
</gene>
<evidence type="ECO:0000313" key="5">
    <source>
        <dbReference type="Proteomes" id="UP000235786"/>
    </source>
</evidence>
<dbReference type="SUPFAM" id="SSF57701">
    <property type="entry name" value="Zn2/Cys6 DNA-binding domain"/>
    <property type="match status" value="1"/>
</dbReference>
<sequence length="342" mass="38793">MSRSPTPGGVEKPKISLKSHRKSRKRCDNCKRRRIKCNEEWPICSNCTQHSDQCSFSTRSRPSGPPSNVTTLKLGEDLMDFGHPSRSSSLAIATDTPKSALDSRLESVFSLVDLELLHNYETLTSHTLSGIPQMQTFMRVDKDVRDFYTSQAEKPYEIVLGTAMTLLPNINRDNCAALYMFAAFCATYTMAIGPKKGDFLLFSDNGIAEWRVLFKGVSMRQLMTAPSSNTHLKDLRYHIVQTTAGNLHQDVILRVSSGPGATQLAFAWLYRVEDEFVGCLQRREPIALVILGHFCVLLHRLSRHWWIGGWVDHLLTEIHGSLSGEHRLWLRWPIEEIGWIPH</sequence>
<name>A0A2J6QR94_HYAVF</name>
<dbReference type="EMBL" id="KZ613989">
    <property type="protein sequence ID" value="PMD28785.1"/>
    <property type="molecule type" value="Genomic_DNA"/>
</dbReference>
<dbReference type="AlphaFoldDB" id="A0A2J6QR94"/>
<protein>
    <recommendedName>
        <fullName evidence="3">Zn(2)-C6 fungal-type domain-containing protein</fullName>
    </recommendedName>
</protein>
<dbReference type="Gene3D" id="4.10.240.10">
    <property type="entry name" value="Zn(2)-C6 fungal-type DNA-binding domain"/>
    <property type="match status" value="1"/>
</dbReference>
<dbReference type="PANTHER" id="PTHR47657:SF7">
    <property type="entry name" value="STEROL REGULATORY ELEMENT-BINDING PROTEIN ECM22"/>
    <property type="match status" value="1"/>
</dbReference>
<dbReference type="CDD" id="cd00067">
    <property type="entry name" value="GAL4"/>
    <property type="match status" value="1"/>
</dbReference>
<keyword evidence="1" id="KW-0539">Nucleus</keyword>
<dbReference type="OrthoDB" id="416217at2759"/>
<feature type="domain" description="Zn(2)-C6 fungal-type" evidence="3">
    <location>
        <begin position="26"/>
        <end position="56"/>
    </location>
</feature>
<proteinExistence type="predicted"/>
<dbReference type="InterPro" id="IPR036864">
    <property type="entry name" value="Zn2-C6_fun-type_DNA-bd_sf"/>
</dbReference>
<evidence type="ECO:0000256" key="2">
    <source>
        <dbReference type="SAM" id="MobiDB-lite"/>
    </source>
</evidence>